<reference evidence="2" key="2">
    <citation type="journal article" date="2015" name="Data Brief">
        <title>Shoot transcriptome of the giant reed, Arundo donax.</title>
        <authorList>
            <person name="Barrero R.A."/>
            <person name="Guerrero F.D."/>
            <person name="Moolhuijzen P."/>
            <person name="Goolsby J.A."/>
            <person name="Tidwell J."/>
            <person name="Bellgard S.E."/>
            <person name="Bellgard M.I."/>
        </authorList>
    </citation>
    <scope>NUCLEOTIDE SEQUENCE</scope>
    <source>
        <tissue evidence="2">Shoot tissue taken approximately 20 cm above the soil surface</tissue>
    </source>
</reference>
<organism evidence="2">
    <name type="scientific">Arundo donax</name>
    <name type="common">Giant reed</name>
    <name type="synonym">Donax arundinaceus</name>
    <dbReference type="NCBI Taxonomy" id="35708"/>
    <lineage>
        <taxon>Eukaryota</taxon>
        <taxon>Viridiplantae</taxon>
        <taxon>Streptophyta</taxon>
        <taxon>Embryophyta</taxon>
        <taxon>Tracheophyta</taxon>
        <taxon>Spermatophyta</taxon>
        <taxon>Magnoliopsida</taxon>
        <taxon>Liliopsida</taxon>
        <taxon>Poales</taxon>
        <taxon>Poaceae</taxon>
        <taxon>PACMAD clade</taxon>
        <taxon>Arundinoideae</taxon>
        <taxon>Arundineae</taxon>
        <taxon>Arundo</taxon>
    </lineage>
</organism>
<dbReference type="AlphaFoldDB" id="A0A0A9HSH4"/>
<proteinExistence type="predicted"/>
<evidence type="ECO:0000256" key="1">
    <source>
        <dbReference type="SAM" id="MobiDB-lite"/>
    </source>
</evidence>
<sequence>MSASLNMWHAMRSAPQTDSGGSMAMDSIRLSTSLRRPTQPSRSTIEA</sequence>
<feature type="compositionally biased region" description="Polar residues" evidence="1">
    <location>
        <begin position="29"/>
        <end position="47"/>
    </location>
</feature>
<name>A0A0A9HSH4_ARUDO</name>
<accession>A0A0A9HSH4</accession>
<evidence type="ECO:0000313" key="2">
    <source>
        <dbReference type="EMBL" id="JAE35878.1"/>
    </source>
</evidence>
<dbReference type="EMBL" id="GBRH01162018">
    <property type="protein sequence ID" value="JAE35878.1"/>
    <property type="molecule type" value="Transcribed_RNA"/>
</dbReference>
<protein>
    <submittedName>
        <fullName evidence="2">Uncharacterized protein</fullName>
    </submittedName>
</protein>
<feature type="region of interest" description="Disordered" evidence="1">
    <location>
        <begin position="1"/>
        <end position="47"/>
    </location>
</feature>
<reference evidence="2" key="1">
    <citation type="submission" date="2014-09" db="EMBL/GenBank/DDBJ databases">
        <authorList>
            <person name="Magalhaes I.L.F."/>
            <person name="Oliveira U."/>
            <person name="Santos F.R."/>
            <person name="Vidigal T.H.D.A."/>
            <person name="Brescovit A.D."/>
            <person name="Santos A.J."/>
        </authorList>
    </citation>
    <scope>NUCLEOTIDE SEQUENCE</scope>
    <source>
        <tissue evidence="2">Shoot tissue taken approximately 20 cm above the soil surface</tissue>
    </source>
</reference>